<proteinExistence type="predicted"/>
<keyword evidence="1" id="KW-0732">Signal</keyword>
<dbReference type="Pfam" id="PF00756">
    <property type="entry name" value="Esterase"/>
    <property type="match status" value="1"/>
</dbReference>
<evidence type="ECO:0000256" key="1">
    <source>
        <dbReference type="SAM" id="SignalP"/>
    </source>
</evidence>
<accession>A0ABR5Y8F1</accession>
<dbReference type="InterPro" id="IPR050583">
    <property type="entry name" value="Mycobacterial_A85_antigen"/>
</dbReference>
<reference evidence="3" key="1">
    <citation type="submission" date="2016-01" db="EMBL/GenBank/DDBJ databases">
        <title>Draft genome of Chromobacterium sp. F49.</title>
        <authorList>
            <person name="Hong K.W."/>
        </authorList>
    </citation>
    <scope>NUCLEOTIDE SEQUENCE [LARGE SCALE GENOMIC DNA]</scope>
    <source>
        <strain evidence="3">CN3</strain>
    </source>
</reference>
<evidence type="ECO:0008006" key="4">
    <source>
        <dbReference type="Google" id="ProtNLM"/>
    </source>
</evidence>
<keyword evidence="3" id="KW-1185">Reference proteome</keyword>
<dbReference type="InterPro" id="IPR000801">
    <property type="entry name" value="Esterase-like"/>
</dbReference>
<evidence type="ECO:0000313" key="2">
    <source>
        <dbReference type="EMBL" id="KZE09178.1"/>
    </source>
</evidence>
<dbReference type="InterPro" id="IPR029058">
    <property type="entry name" value="AB_hydrolase_fold"/>
</dbReference>
<dbReference type="Proteomes" id="UP000076609">
    <property type="component" value="Unassembled WGS sequence"/>
</dbReference>
<name>A0ABR5Y8F1_9SPHN</name>
<dbReference type="EMBL" id="LQQO01000056">
    <property type="protein sequence ID" value="KZE09178.1"/>
    <property type="molecule type" value="Genomic_DNA"/>
</dbReference>
<sequence length="310" mass="33960">MRAAGAVRSPRFRENAMPRWIAFLIAMTAAPAAAQVVPAGRPVEIGTSYQIAAPTLGDERQVNVWLPPGYDRSQGRYPVVYLLDGAVDQDFGHVAGLASLASLSWTFGPFIVVGIQTKQRRAELTGQPVDPRYRSAFPESGGATRFRRFLRQDVIPFVEARFRTDGRRAIMGESLAGLFVIDTLLNEPALFTDYVAISPSLWWDDRRALRTGLSERLSRAAGKRLFVAVADEGGTMQDGVDRLRAAVAALPPGRVTLRYADHGRSATHGTVYHRAAEEALRWLYPAEPDDAGPTPWFMIEGASPPAVTAR</sequence>
<organism evidence="2 3">
    <name type="scientific">Sphingomonas hankookensis</name>
    <dbReference type="NCBI Taxonomy" id="563996"/>
    <lineage>
        <taxon>Bacteria</taxon>
        <taxon>Pseudomonadati</taxon>
        <taxon>Pseudomonadota</taxon>
        <taxon>Alphaproteobacteria</taxon>
        <taxon>Sphingomonadales</taxon>
        <taxon>Sphingomonadaceae</taxon>
        <taxon>Sphingomonas</taxon>
    </lineage>
</organism>
<dbReference type="PANTHER" id="PTHR48098">
    <property type="entry name" value="ENTEROCHELIN ESTERASE-RELATED"/>
    <property type="match status" value="1"/>
</dbReference>
<comment type="caution">
    <text evidence="2">The sequence shown here is derived from an EMBL/GenBank/DDBJ whole genome shotgun (WGS) entry which is preliminary data.</text>
</comment>
<dbReference type="SUPFAM" id="SSF53474">
    <property type="entry name" value="alpha/beta-Hydrolases"/>
    <property type="match status" value="1"/>
</dbReference>
<feature type="signal peptide" evidence="1">
    <location>
        <begin position="1"/>
        <end position="34"/>
    </location>
</feature>
<dbReference type="PANTHER" id="PTHR48098:SF6">
    <property type="entry name" value="FERRI-BACILLIBACTIN ESTERASE BESA"/>
    <property type="match status" value="1"/>
</dbReference>
<gene>
    <name evidence="2" type="ORF">AVT10_06950</name>
</gene>
<dbReference type="RefSeq" id="WP_066693626.1">
    <property type="nucleotide sequence ID" value="NZ_CP117025.1"/>
</dbReference>
<dbReference type="Gene3D" id="3.40.50.1820">
    <property type="entry name" value="alpha/beta hydrolase"/>
    <property type="match status" value="1"/>
</dbReference>
<evidence type="ECO:0000313" key="3">
    <source>
        <dbReference type="Proteomes" id="UP000076609"/>
    </source>
</evidence>
<protein>
    <recommendedName>
        <fullName evidence="4">Esterase</fullName>
    </recommendedName>
</protein>
<feature type="chain" id="PRO_5045792272" description="Esterase" evidence="1">
    <location>
        <begin position="35"/>
        <end position="310"/>
    </location>
</feature>